<sequence length="310" mass="32839">MGDVTRVLITGASGFIGRATVQAARDAGLEVVAVQRRAGPEREGITYVSTDLTVQDNAEMLVDAMQGCDAVIHLAAAMSGDPQDHARLTIGGTQRIIEAMQEAGVGHLTLASSLAVYDTRHVPVGGELTDGTPLVTQSTARDPYSGAKAQQESLARAARVNSLTVLRPGIVHDADHLWNAHLGVAVGPLLFGAPPNDPLPMCHVTRCAAALVLATTQRVNGTFTLVDPALPTRGAVISALQQTGWPKAVAPLPWRGLWTVANMLRPVASKLPGLLRAPVLRQRLLPMTYRFQPPIGLDLPEPPPLWDTAT</sequence>
<dbReference type="EMBL" id="BMFC01000001">
    <property type="protein sequence ID" value="GGB94134.1"/>
    <property type="molecule type" value="Genomic_DNA"/>
</dbReference>
<evidence type="ECO:0000313" key="2">
    <source>
        <dbReference type="EMBL" id="GGB94134.1"/>
    </source>
</evidence>
<dbReference type="RefSeq" id="WP_188480687.1">
    <property type="nucleotide sequence ID" value="NZ_BMFC01000001.1"/>
</dbReference>
<dbReference type="InterPro" id="IPR001509">
    <property type="entry name" value="Epimerase_deHydtase"/>
</dbReference>
<dbReference type="InterPro" id="IPR051783">
    <property type="entry name" value="NAD(P)-dependent_oxidoreduct"/>
</dbReference>
<comment type="caution">
    <text evidence="2">The sequence shown here is derived from an EMBL/GenBank/DDBJ whole genome shotgun (WGS) entry which is preliminary data.</text>
</comment>
<dbReference type="Pfam" id="PF01370">
    <property type="entry name" value="Epimerase"/>
    <property type="match status" value="1"/>
</dbReference>
<evidence type="ECO:0000313" key="3">
    <source>
        <dbReference type="Proteomes" id="UP000645462"/>
    </source>
</evidence>
<dbReference type="SUPFAM" id="SSF51735">
    <property type="entry name" value="NAD(P)-binding Rossmann-fold domains"/>
    <property type="match status" value="1"/>
</dbReference>
<dbReference type="PANTHER" id="PTHR48079:SF6">
    <property type="entry name" value="NAD(P)-BINDING DOMAIN-CONTAINING PROTEIN-RELATED"/>
    <property type="match status" value="1"/>
</dbReference>
<name>A0ABQ1KFI3_9RHOB</name>
<feature type="domain" description="NAD-dependent epimerase/dehydratase" evidence="1">
    <location>
        <begin position="7"/>
        <end position="160"/>
    </location>
</feature>
<evidence type="ECO:0000259" key="1">
    <source>
        <dbReference type="Pfam" id="PF01370"/>
    </source>
</evidence>
<proteinExistence type="predicted"/>
<organism evidence="2 3">
    <name type="scientific">Marivita lacus</name>
    <dbReference type="NCBI Taxonomy" id="1323742"/>
    <lineage>
        <taxon>Bacteria</taxon>
        <taxon>Pseudomonadati</taxon>
        <taxon>Pseudomonadota</taxon>
        <taxon>Alphaproteobacteria</taxon>
        <taxon>Rhodobacterales</taxon>
        <taxon>Roseobacteraceae</taxon>
        <taxon>Marivita</taxon>
    </lineage>
</organism>
<dbReference type="InterPro" id="IPR036291">
    <property type="entry name" value="NAD(P)-bd_dom_sf"/>
</dbReference>
<protein>
    <recommendedName>
        <fullName evidence="1">NAD-dependent epimerase/dehydratase domain-containing protein</fullName>
    </recommendedName>
</protein>
<reference evidence="3" key="1">
    <citation type="journal article" date="2019" name="Int. J. Syst. Evol. Microbiol.">
        <title>The Global Catalogue of Microorganisms (GCM) 10K type strain sequencing project: providing services to taxonomists for standard genome sequencing and annotation.</title>
        <authorList>
            <consortium name="The Broad Institute Genomics Platform"/>
            <consortium name="The Broad Institute Genome Sequencing Center for Infectious Disease"/>
            <person name="Wu L."/>
            <person name="Ma J."/>
        </authorList>
    </citation>
    <scope>NUCLEOTIDE SEQUENCE [LARGE SCALE GENOMIC DNA]</scope>
    <source>
        <strain evidence="3">CGMCC 1.12478</strain>
    </source>
</reference>
<dbReference type="Proteomes" id="UP000645462">
    <property type="component" value="Unassembled WGS sequence"/>
</dbReference>
<dbReference type="PANTHER" id="PTHR48079">
    <property type="entry name" value="PROTEIN YEEZ"/>
    <property type="match status" value="1"/>
</dbReference>
<keyword evidence="3" id="KW-1185">Reference proteome</keyword>
<gene>
    <name evidence="2" type="ORF">GCM10011363_08440</name>
</gene>
<accession>A0ABQ1KFI3</accession>
<dbReference type="Gene3D" id="3.40.50.720">
    <property type="entry name" value="NAD(P)-binding Rossmann-like Domain"/>
    <property type="match status" value="1"/>
</dbReference>